<dbReference type="AlphaFoldDB" id="A0A162MBL2"/>
<keyword evidence="4" id="KW-1185">Reference proteome</keyword>
<dbReference type="GO" id="GO:0008080">
    <property type="term" value="F:N-acetyltransferase activity"/>
    <property type="evidence" value="ECO:0007669"/>
    <property type="project" value="InterPro"/>
</dbReference>
<name>A0A162MBL2_CORFA</name>
<protein>
    <submittedName>
        <fullName evidence="3">MarR family transcriptional regulator</fullName>
    </submittedName>
</protein>
<dbReference type="Gene3D" id="3.40.630.30">
    <property type="match status" value="1"/>
</dbReference>
<dbReference type="RefSeq" id="XP_018700629.1">
    <property type="nucleotide sequence ID" value="XM_018852165.1"/>
</dbReference>
<dbReference type="InterPro" id="IPR050769">
    <property type="entry name" value="NAT_camello-type"/>
</dbReference>
<comment type="caution">
    <text evidence="3">The sequence shown here is derived from an EMBL/GenBank/DDBJ whole genome shotgun (WGS) entry which is preliminary data.</text>
</comment>
<reference evidence="3 4" key="1">
    <citation type="journal article" date="2016" name="Genome Biol. Evol.">
        <title>Divergent and convergent evolution of fungal pathogenicity.</title>
        <authorList>
            <person name="Shang Y."/>
            <person name="Xiao G."/>
            <person name="Zheng P."/>
            <person name="Cen K."/>
            <person name="Zhan S."/>
            <person name="Wang C."/>
        </authorList>
    </citation>
    <scope>NUCLEOTIDE SEQUENCE [LARGE SCALE GENOMIC DNA]</scope>
    <source>
        <strain evidence="3 4">ARSEF 2679</strain>
    </source>
</reference>
<evidence type="ECO:0000256" key="1">
    <source>
        <dbReference type="ARBA" id="ARBA00022679"/>
    </source>
</evidence>
<dbReference type="GeneID" id="30024854"/>
<dbReference type="InterPro" id="IPR000182">
    <property type="entry name" value="GNAT_dom"/>
</dbReference>
<dbReference type="SUPFAM" id="SSF55729">
    <property type="entry name" value="Acyl-CoA N-acyltransferases (Nat)"/>
    <property type="match status" value="1"/>
</dbReference>
<dbReference type="OrthoDB" id="41532at2759"/>
<dbReference type="STRING" id="1081104.A0A162MBL2"/>
<gene>
    <name evidence="3" type="ORF">ISF_08562</name>
</gene>
<sequence>MTDDDTVFRTHRPGDIGYIVHRHGVLYAAQCGWGLPFEGWVARIMASFAASYDPARERCWIAEDPQGSFRGCVLLCRDEGEGARIRVLLVEPEARGRGLGRRLSRMCVDFARECGYAKVTLTTQSNLAPARHMYEDMGFRCLRTGKAEHFEAGGDSQEETWELEL</sequence>
<dbReference type="PANTHER" id="PTHR13947">
    <property type="entry name" value="GNAT FAMILY N-ACETYLTRANSFERASE"/>
    <property type="match status" value="1"/>
</dbReference>
<organism evidence="3 4">
    <name type="scientific">Cordyceps fumosorosea (strain ARSEF 2679)</name>
    <name type="common">Isaria fumosorosea</name>
    <dbReference type="NCBI Taxonomy" id="1081104"/>
    <lineage>
        <taxon>Eukaryota</taxon>
        <taxon>Fungi</taxon>
        <taxon>Dikarya</taxon>
        <taxon>Ascomycota</taxon>
        <taxon>Pezizomycotina</taxon>
        <taxon>Sordariomycetes</taxon>
        <taxon>Hypocreomycetidae</taxon>
        <taxon>Hypocreales</taxon>
        <taxon>Cordycipitaceae</taxon>
        <taxon>Cordyceps</taxon>
    </lineage>
</organism>
<dbReference type="InterPro" id="IPR016181">
    <property type="entry name" value="Acyl_CoA_acyltransferase"/>
</dbReference>
<dbReference type="EMBL" id="AZHB01000032">
    <property type="protein sequence ID" value="OAA53860.1"/>
    <property type="molecule type" value="Genomic_DNA"/>
</dbReference>
<feature type="domain" description="N-acetyltransferase" evidence="2">
    <location>
        <begin position="6"/>
        <end position="164"/>
    </location>
</feature>
<dbReference type="CDD" id="cd04301">
    <property type="entry name" value="NAT_SF"/>
    <property type="match status" value="1"/>
</dbReference>
<keyword evidence="1" id="KW-0808">Transferase</keyword>
<dbReference type="Pfam" id="PF00583">
    <property type="entry name" value="Acetyltransf_1"/>
    <property type="match status" value="1"/>
</dbReference>
<accession>A0A162MBL2</accession>
<dbReference type="PROSITE" id="PS51186">
    <property type="entry name" value="GNAT"/>
    <property type="match status" value="1"/>
</dbReference>
<dbReference type="Proteomes" id="UP000076744">
    <property type="component" value="Unassembled WGS sequence"/>
</dbReference>
<dbReference type="PANTHER" id="PTHR13947:SF37">
    <property type="entry name" value="LD18367P"/>
    <property type="match status" value="1"/>
</dbReference>
<evidence type="ECO:0000259" key="2">
    <source>
        <dbReference type="PROSITE" id="PS51186"/>
    </source>
</evidence>
<evidence type="ECO:0000313" key="3">
    <source>
        <dbReference type="EMBL" id="OAA53860.1"/>
    </source>
</evidence>
<proteinExistence type="predicted"/>
<evidence type="ECO:0000313" key="4">
    <source>
        <dbReference type="Proteomes" id="UP000076744"/>
    </source>
</evidence>